<keyword evidence="6" id="KW-0735">Signal-anchor</keyword>
<evidence type="ECO:0000256" key="9">
    <source>
        <dbReference type="ARBA" id="ARBA00023136"/>
    </source>
</evidence>
<dbReference type="GO" id="GO:0006493">
    <property type="term" value="P:protein O-linked glycosylation"/>
    <property type="evidence" value="ECO:0007669"/>
    <property type="project" value="TreeGrafter"/>
</dbReference>
<keyword evidence="5" id="KW-0812">Transmembrane</keyword>
<reference evidence="11" key="1">
    <citation type="submission" date="2014-01" db="EMBL/GenBank/DDBJ databases">
        <authorList>
            <person name="Aslett M."/>
        </authorList>
    </citation>
    <scope>NUCLEOTIDE SEQUENCE</scope>
</reference>
<accession>A0A077ZDC4</accession>
<evidence type="ECO:0000256" key="2">
    <source>
        <dbReference type="ARBA" id="ARBA00008661"/>
    </source>
</evidence>
<dbReference type="PANTHER" id="PTHR11214">
    <property type="entry name" value="BETA-1,3-N-ACETYLGLUCOSAMINYLTRANSFERASE"/>
    <property type="match status" value="1"/>
</dbReference>
<evidence type="ECO:0000256" key="4">
    <source>
        <dbReference type="ARBA" id="ARBA00022679"/>
    </source>
</evidence>
<evidence type="ECO:0000256" key="3">
    <source>
        <dbReference type="ARBA" id="ARBA00022676"/>
    </source>
</evidence>
<dbReference type="PANTHER" id="PTHR11214:SF364">
    <property type="entry name" value="HEXOSYLTRANSFERASE"/>
    <property type="match status" value="1"/>
</dbReference>
<evidence type="ECO:0000256" key="1">
    <source>
        <dbReference type="ARBA" id="ARBA00004323"/>
    </source>
</evidence>
<evidence type="ECO:0000256" key="7">
    <source>
        <dbReference type="ARBA" id="ARBA00022989"/>
    </source>
</evidence>
<keyword evidence="3 10" id="KW-0328">Glycosyltransferase</keyword>
<dbReference type="GO" id="GO:0016758">
    <property type="term" value="F:hexosyltransferase activity"/>
    <property type="evidence" value="ECO:0007669"/>
    <property type="project" value="InterPro"/>
</dbReference>
<evidence type="ECO:0000256" key="6">
    <source>
        <dbReference type="ARBA" id="ARBA00022968"/>
    </source>
</evidence>
<dbReference type="Gene3D" id="3.90.550.50">
    <property type="match status" value="1"/>
</dbReference>
<reference evidence="11" key="2">
    <citation type="submission" date="2014-03" db="EMBL/GenBank/DDBJ databases">
        <title>The whipworm genome and dual-species transcriptomics of an intimate host-pathogen interaction.</title>
        <authorList>
            <person name="Foth B.J."/>
            <person name="Tsai I.J."/>
            <person name="Reid A.J."/>
            <person name="Bancroft A.J."/>
            <person name="Nichol S."/>
            <person name="Tracey A."/>
            <person name="Holroyd N."/>
            <person name="Cotton J.A."/>
            <person name="Stanley E.J."/>
            <person name="Zarowiecki M."/>
            <person name="Liu J.Z."/>
            <person name="Huckvale T."/>
            <person name="Cooper P.J."/>
            <person name="Grencis R.K."/>
            <person name="Berriman M."/>
        </authorList>
    </citation>
    <scope>NUCLEOTIDE SEQUENCE [LARGE SCALE GENOMIC DNA]</scope>
</reference>
<protein>
    <recommendedName>
        <fullName evidence="10">Hexosyltransferase</fullName>
        <ecNumber evidence="10">2.4.1.-</ecNumber>
    </recommendedName>
</protein>
<dbReference type="OrthoDB" id="5512589at2759"/>
<dbReference type="STRING" id="36087.A0A077ZDC4"/>
<keyword evidence="9" id="KW-0472">Membrane</keyword>
<evidence type="ECO:0000256" key="10">
    <source>
        <dbReference type="RuleBase" id="RU363063"/>
    </source>
</evidence>
<sequence length="133" mass="15899">MDCSFLNIGDLERKCESYKDTVQFKFTDTYHNLSLKAYSWFNWAAKYWPNAKYILKVDDDMYKEMRVQRREEDKWYVSYEEFNETVFPRFCSGSSYCLTTQAVQPLLDSVELTPFLWLDDVYITGLLSNIQPT</sequence>
<keyword evidence="7" id="KW-1133">Transmembrane helix</keyword>
<proteinExistence type="inferred from homology"/>
<evidence type="ECO:0000256" key="8">
    <source>
        <dbReference type="ARBA" id="ARBA00023034"/>
    </source>
</evidence>
<name>A0A077ZDC4_TRITR</name>
<keyword evidence="4" id="KW-0808">Transferase</keyword>
<dbReference type="EMBL" id="HG806224">
    <property type="protein sequence ID" value="CDW57854.1"/>
    <property type="molecule type" value="Genomic_DNA"/>
</dbReference>
<keyword evidence="12" id="KW-1185">Reference proteome</keyword>
<organism evidence="11 12">
    <name type="scientific">Trichuris trichiura</name>
    <name type="common">Whipworm</name>
    <name type="synonym">Trichocephalus trichiurus</name>
    <dbReference type="NCBI Taxonomy" id="36087"/>
    <lineage>
        <taxon>Eukaryota</taxon>
        <taxon>Metazoa</taxon>
        <taxon>Ecdysozoa</taxon>
        <taxon>Nematoda</taxon>
        <taxon>Enoplea</taxon>
        <taxon>Dorylaimia</taxon>
        <taxon>Trichinellida</taxon>
        <taxon>Trichuridae</taxon>
        <taxon>Trichuris</taxon>
    </lineage>
</organism>
<dbReference type="Proteomes" id="UP000030665">
    <property type="component" value="Unassembled WGS sequence"/>
</dbReference>
<evidence type="ECO:0000313" key="12">
    <source>
        <dbReference type="Proteomes" id="UP000030665"/>
    </source>
</evidence>
<dbReference type="EC" id="2.4.1.-" evidence="10"/>
<comment type="similarity">
    <text evidence="2 10">Belongs to the glycosyltransferase 31 family.</text>
</comment>
<evidence type="ECO:0000256" key="5">
    <source>
        <dbReference type="ARBA" id="ARBA00022692"/>
    </source>
</evidence>
<dbReference type="InterPro" id="IPR002659">
    <property type="entry name" value="Glyco_trans_31"/>
</dbReference>
<evidence type="ECO:0000313" key="11">
    <source>
        <dbReference type="EMBL" id="CDW57854.1"/>
    </source>
</evidence>
<dbReference type="Pfam" id="PF01762">
    <property type="entry name" value="Galactosyl_T"/>
    <property type="match status" value="1"/>
</dbReference>
<gene>
    <name evidence="11" type="ORF">TTRE_0000615001</name>
</gene>
<keyword evidence="8 10" id="KW-0333">Golgi apparatus</keyword>
<dbReference type="AlphaFoldDB" id="A0A077ZDC4"/>
<comment type="subcellular location">
    <subcellularLocation>
        <location evidence="1 10">Golgi apparatus membrane</location>
        <topology evidence="1 10">Single-pass type II membrane protein</topology>
    </subcellularLocation>
</comment>
<dbReference type="GO" id="GO:0000139">
    <property type="term" value="C:Golgi membrane"/>
    <property type="evidence" value="ECO:0007669"/>
    <property type="project" value="UniProtKB-SubCell"/>
</dbReference>